<dbReference type="Gene3D" id="3.40.50.720">
    <property type="entry name" value="NAD(P)-binding Rossmann-like Domain"/>
    <property type="match status" value="1"/>
</dbReference>
<dbReference type="InterPro" id="IPR002347">
    <property type="entry name" value="SDR_fam"/>
</dbReference>
<protein>
    <submittedName>
        <fullName evidence="4">SDR family oxidoreductase</fullName>
    </submittedName>
</protein>
<keyword evidence="2" id="KW-0560">Oxidoreductase</keyword>
<dbReference type="InParanoid" id="A0A3N0VM92"/>
<accession>A0A3N0VM92</accession>
<evidence type="ECO:0000313" key="5">
    <source>
        <dbReference type="Proteomes" id="UP000282106"/>
    </source>
</evidence>
<evidence type="ECO:0000313" key="4">
    <source>
        <dbReference type="EMBL" id="ROH93851.1"/>
    </source>
</evidence>
<dbReference type="GO" id="GO:0016020">
    <property type="term" value="C:membrane"/>
    <property type="evidence" value="ECO:0007669"/>
    <property type="project" value="TreeGrafter"/>
</dbReference>
<dbReference type="EMBL" id="RJVO01000001">
    <property type="protein sequence ID" value="ROH93851.1"/>
    <property type="molecule type" value="Genomic_DNA"/>
</dbReference>
<dbReference type="SUPFAM" id="SSF51735">
    <property type="entry name" value="NAD(P)-binding Rossmann-fold domains"/>
    <property type="match status" value="1"/>
</dbReference>
<dbReference type="InterPro" id="IPR036291">
    <property type="entry name" value="NAD(P)-bd_dom_sf"/>
</dbReference>
<dbReference type="AlphaFoldDB" id="A0A3N0VM92"/>
<reference evidence="4 5" key="1">
    <citation type="submission" date="2018-10" db="EMBL/GenBank/DDBJ databases">
        <authorList>
            <person name="Chen W.-M."/>
        </authorList>
    </citation>
    <scope>NUCLEOTIDE SEQUENCE [LARGE SCALE GENOMIC DNA]</scope>
    <source>
        <strain evidence="4 5">THS-13</strain>
    </source>
</reference>
<dbReference type="PRINTS" id="PR00080">
    <property type="entry name" value="SDRFAMILY"/>
</dbReference>
<dbReference type="FunFam" id="3.40.50.720:FF:000084">
    <property type="entry name" value="Short-chain dehydrogenase reductase"/>
    <property type="match status" value="1"/>
</dbReference>
<evidence type="ECO:0000256" key="3">
    <source>
        <dbReference type="RuleBase" id="RU000363"/>
    </source>
</evidence>
<keyword evidence="5" id="KW-1185">Reference proteome</keyword>
<evidence type="ECO:0000256" key="2">
    <source>
        <dbReference type="ARBA" id="ARBA00023002"/>
    </source>
</evidence>
<dbReference type="CDD" id="cd05233">
    <property type="entry name" value="SDR_c"/>
    <property type="match status" value="1"/>
</dbReference>
<dbReference type="PRINTS" id="PR00081">
    <property type="entry name" value="GDHRDH"/>
</dbReference>
<dbReference type="PANTHER" id="PTHR44196">
    <property type="entry name" value="DEHYDROGENASE/REDUCTASE SDR FAMILY MEMBER 7B"/>
    <property type="match status" value="1"/>
</dbReference>
<dbReference type="Pfam" id="PF00106">
    <property type="entry name" value="adh_short"/>
    <property type="match status" value="1"/>
</dbReference>
<evidence type="ECO:0000256" key="1">
    <source>
        <dbReference type="ARBA" id="ARBA00006484"/>
    </source>
</evidence>
<gene>
    <name evidence="4" type="ORF">ED208_04380</name>
</gene>
<name>A0A3N0VM92_9GAMM</name>
<dbReference type="PANTHER" id="PTHR44196:SF1">
    <property type="entry name" value="DEHYDROGENASE_REDUCTASE SDR FAMILY MEMBER 7B"/>
    <property type="match status" value="1"/>
</dbReference>
<proteinExistence type="inferred from homology"/>
<comment type="caution">
    <text evidence="4">The sequence shown here is derived from an EMBL/GenBank/DDBJ whole genome shotgun (WGS) entry which is preliminary data.</text>
</comment>
<dbReference type="Proteomes" id="UP000282106">
    <property type="component" value="Unassembled WGS sequence"/>
</dbReference>
<comment type="similarity">
    <text evidence="1 3">Belongs to the short-chain dehydrogenases/reductases (SDR) family.</text>
</comment>
<dbReference type="GO" id="GO:0016491">
    <property type="term" value="F:oxidoreductase activity"/>
    <property type="evidence" value="ECO:0007669"/>
    <property type="project" value="UniProtKB-KW"/>
</dbReference>
<dbReference type="RefSeq" id="WP_123210704.1">
    <property type="nucleotide sequence ID" value="NZ_RJVO01000001.1"/>
</dbReference>
<dbReference type="NCBIfam" id="NF004196">
    <property type="entry name" value="PRK05650.1"/>
    <property type="match status" value="1"/>
</dbReference>
<organism evidence="4 5">
    <name type="scientific">Stagnimonas aquatica</name>
    <dbReference type="NCBI Taxonomy" id="2689987"/>
    <lineage>
        <taxon>Bacteria</taxon>
        <taxon>Pseudomonadati</taxon>
        <taxon>Pseudomonadota</taxon>
        <taxon>Gammaproteobacteria</taxon>
        <taxon>Nevskiales</taxon>
        <taxon>Nevskiaceae</taxon>
        <taxon>Stagnimonas</taxon>
    </lineage>
</organism>
<sequence length="268" mass="28502">MSLRILVTGAGSGLGRAIALHYAARGARVACTDRDAASVAETLAHVEKEGGSGLAFALDVTREEDFVAARERLQSEWGGLDLLVNNAGVATAGSIEEAPLSDWDWVLNINLLGVVRGCKTFAPLFKAQKSGYVVNIASFAGIANPPAMASYNVAKAGVISLSETLLHELAPFGIGVSVVCPAFFPTNLMNAARVTQPGTVAMVHKFMKKSGITADDVAAQIASAVDKRQFLVLTHKDTRVQALVKRASPQTFFRMMQKTTAKWGRKKS</sequence>